<evidence type="ECO:0008006" key="3">
    <source>
        <dbReference type="Google" id="ProtNLM"/>
    </source>
</evidence>
<dbReference type="EMBL" id="ANJX01000036">
    <property type="protein sequence ID" value="EPC57052.1"/>
    <property type="molecule type" value="Genomic_DNA"/>
</dbReference>
<protein>
    <recommendedName>
        <fullName evidence="3">Phage protein</fullName>
    </recommendedName>
</protein>
<gene>
    <name evidence="1" type="ORF">Lpp77_00940</name>
</gene>
<accession>A0A8E0INP0</accession>
<evidence type="ECO:0000313" key="1">
    <source>
        <dbReference type="EMBL" id="EPC57052.1"/>
    </source>
</evidence>
<proteinExistence type="predicted"/>
<reference evidence="1 2" key="1">
    <citation type="journal article" date="2013" name="PLoS ONE">
        <title>Lactobacillus paracasei comparative genomics: towards species pan-genome definition and exploitation of diversity.</title>
        <authorList>
            <person name="Smokvina T."/>
            <person name="Wels M."/>
            <person name="Polka J."/>
            <person name="Chervaux C."/>
            <person name="Brisse S."/>
            <person name="Boekhorst J."/>
            <person name="van Hylckama Vlieg J.E."/>
            <person name="Siezen R.J."/>
        </authorList>
    </citation>
    <scope>NUCLEOTIDE SEQUENCE [LARGE SCALE GENOMIC DNA]</scope>
    <source>
        <strain evidence="1 2">CNCM I-4270</strain>
    </source>
</reference>
<evidence type="ECO:0000313" key="2">
    <source>
        <dbReference type="Proteomes" id="UP000014249"/>
    </source>
</evidence>
<name>A0A8E0INP0_LACPA</name>
<sequence length="139" mass="16300">MSNETKRDVFDEVRYKFRNFKNEHRHGMYVSPDSIDHYLGDALKRYDAALPDDIPVIPKAIGEWIKKCKMENVTLADTLCMEMRPESVRYWMAFKDGDIAKGFDETGYRSKQELMAKVWLTGVWRVEETGEIVKLEAEK</sequence>
<dbReference type="AlphaFoldDB" id="A0A8E0INP0"/>
<organism evidence="1 2">
    <name type="scientific">Lacticaseibacillus paracasei subsp. paracasei CNCM I-4270</name>
    <dbReference type="NCBI Taxonomy" id="1256202"/>
    <lineage>
        <taxon>Bacteria</taxon>
        <taxon>Bacillati</taxon>
        <taxon>Bacillota</taxon>
        <taxon>Bacilli</taxon>
        <taxon>Lactobacillales</taxon>
        <taxon>Lactobacillaceae</taxon>
        <taxon>Lacticaseibacillus</taxon>
    </lineage>
</organism>
<comment type="caution">
    <text evidence="1">The sequence shown here is derived from an EMBL/GenBank/DDBJ whole genome shotgun (WGS) entry which is preliminary data.</text>
</comment>
<dbReference type="Proteomes" id="UP000014249">
    <property type="component" value="Unassembled WGS sequence"/>
</dbReference>